<accession>A0A495E858</accession>
<name>A0A495E858_9FLAO</name>
<comment type="caution">
    <text evidence="1">The sequence shown here is derived from an EMBL/GenBank/DDBJ whole genome shotgun (WGS) entry which is preliminary data.</text>
</comment>
<dbReference type="EMBL" id="RBIQ01000008">
    <property type="protein sequence ID" value="RKR13108.1"/>
    <property type="molecule type" value="Genomic_DNA"/>
</dbReference>
<keyword evidence="2" id="KW-1185">Reference proteome</keyword>
<dbReference type="OrthoDB" id="8482296at2"/>
<sequence length="677" mass="77438">MKKLATLLVVVLIYTNSLSQNKETLQNWQESVEKEFKEVDRTATMSNLRSGSAIYNRVRFNLLSDTYFVPAFGKPFDKLSASKIKSIGKKIRGYKQKKKYGNTGPKNPWAQRLDWYLWGVFDQNKPYNDAVKEVVFLRKQREDYTTTINNLKSGKVNFNAIALEKKQYARKYGKLTSKEIETLSILLNSQEKITGTKSLLAQVQVVNGLQNNFQSLARVHTLQQQNRAFYQTADINTQRAYDNAIETKINQILTHTTTQEIKNISAMSISDLNRFRTNFNKKYNSYISKRPVRNANSKIKEVKTQKIANQFSKIQTEIKASTSLTDLSRIQDKYTTHVANNTNITSLYNVIAKQKVKIKTDEKLKLEQQRANQETALGEDMVFNSDGLYFAEFYDYIFRGHFENIEIKPDDTVLYSIFNQYLRAYGSQCASYLPQNKVKIMEQECAEERVTTYYDGTPEDRTCIRYRWVPSGLYAKPDLYSTKMELENYQKSVALQKGIAFYTNENAMGNSVDALHKAKGLKADMLKIIPQNSCSSTSIKQFEENFKRFALGKPAIRLQGISKYAKMKISGGPSGPQNFNKLIDDLVTNQSKTWGFNRYKKGSISNVTTGYKDQQGRPKRLQANYSYTGFGGVSKGTVSITFKNGLPECIYFSDFPTNCKKSNSSIVASYAQGDYRK</sequence>
<proteinExistence type="predicted"/>
<organism evidence="1 2">
    <name type="scientific">Maribacter vaceletii</name>
    <dbReference type="NCBI Taxonomy" id="1206816"/>
    <lineage>
        <taxon>Bacteria</taxon>
        <taxon>Pseudomonadati</taxon>
        <taxon>Bacteroidota</taxon>
        <taxon>Flavobacteriia</taxon>
        <taxon>Flavobacteriales</taxon>
        <taxon>Flavobacteriaceae</taxon>
        <taxon>Maribacter</taxon>
    </lineage>
</organism>
<dbReference type="AlphaFoldDB" id="A0A495E858"/>
<dbReference type="Proteomes" id="UP000269412">
    <property type="component" value="Unassembled WGS sequence"/>
</dbReference>
<reference evidence="1 2" key="1">
    <citation type="submission" date="2018-10" db="EMBL/GenBank/DDBJ databases">
        <title>Genomic Encyclopedia of Archaeal and Bacterial Type Strains, Phase II (KMG-II): from individual species to whole genera.</title>
        <authorList>
            <person name="Goeker M."/>
        </authorList>
    </citation>
    <scope>NUCLEOTIDE SEQUENCE [LARGE SCALE GENOMIC DNA]</scope>
    <source>
        <strain evidence="1 2">DSM 25230</strain>
    </source>
</reference>
<evidence type="ECO:0000313" key="1">
    <source>
        <dbReference type="EMBL" id="RKR13108.1"/>
    </source>
</evidence>
<evidence type="ECO:0000313" key="2">
    <source>
        <dbReference type="Proteomes" id="UP000269412"/>
    </source>
</evidence>
<dbReference type="RefSeq" id="WP_121066646.1">
    <property type="nucleotide sequence ID" value="NZ_RBIQ01000008.1"/>
</dbReference>
<protein>
    <submittedName>
        <fullName evidence="1">Uncharacterized protein</fullName>
    </submittedName>
</protein>
<gene>
    <name evidence="1" type="ORF">CLV91_1823</name>
</gene>